<sequence length="95" mass="10754">MAIASRLKDSHHPAFMNECNIEDRISLQNFGSGLFLFFSFVETVYLFSVCGQFCSGHLVEFPGHYPPSPHFELFCIVFGKSRHAQRKACETASSF</sequence>
<dbReference type="EMBL" id="BPLR01007590">
    <property type="protein sequence ID" value="GIY18253.1"/>
    <property type="molecule type" value="Genomic_DNA"/>
</dbReference>
<reference evidence="1 2" key="1">
    <citation type="submission" date="2021-06" db="EMBL/GenBank/DDBJ databases">
        <title>Caerostris extrusa draft genome.</title>
        <authorList>
            <person name="Kono N."/>
            <person name="Arakawa K."/>
        </authorList>
    </citation>
    <scope>NUCLEOTIDE SEQUENCE [LARGE SCALE GENOMIC DNA]</scope>
</reference>
<name>A0AAV4R8H9_CAEEX</name>
<protein>
    <submittedName>
        <fullName evidence="1">Uncharacterized protein</fullName>
    </submittedName>
</protein>
<gene>
    <name evidence="1" type="ORF">CEXT_139691</name>
</gene>
<keyword evidence="2" id="KW-1185">Reference proteome</keyword>
<evidence type="ECO:0000313" key="2">
    <source>
        <dbReference type="Proteomes" id="UP001054945"/>
    </source>
</evidence>
<dbReference type="Proteomes" id="UP001054945">
    <property type="component" value="Unassembled WGS sequence"/>
</dbReference>
<proteinExistence type="predicted"/>
<comment type="caution">
    <text evidence="1">The sequence shown here is derived from an EMBL/GenBank/DDBJ whole genome shotgun (WGS) entry which is preliminary data.</text>
</comment>
<accession>A0AAV4R8H9</accession>
<evidence type="ECO:0000313" key="1">
    <source>
        <dbReference type="EMBL" id="GIY18253.1"/>
    </source>
</evidence>
<dbReference type="AlphaFoldDB" id="A0AAV4R8H9"/>
<organism evidence="1 2">
    <name type="scientific">Caerostris extrusa</name>
    <name type="common">Bark spider</name>
    <name type="synonym">Caerostris bankana</name>
    <dbReference type="NCBI Taxonomy" id="172846"/>
    <lineage>
        <taxon>Eukaryota</taxon>
        <taxon>Metazoa</taxon>
        <taxon>Ecdysozoa</taxon>
        <taxon>Arthropoda</taxon>
        <taxon>Chelicerata</taxon>
        <taxon>Arachnida</taxon>
        <taxon>Araneae</taxon>
        <taxon>Araneomorphae</taxon>
        <taxon>Entelegynae</taxon>
        <taxon>Araneoidea</taxon>
        <taxon>Araneidae</taxon>
        <taxon>Caerostris</taxon>
    </lineage>
</organism>